<dbReference type="InterPro" id="IPR004353">
    <property type="entry name" value="Mon1"/>
</dbReference>
<feature type="region of interest" description="Disordered" evidence="2">
    <location>
        <begin position="1"/>
        <end position="33"/>
    </location>
</feature>
<dbReference type="EnsemblPlants" id="Pp3c10_13820V3.2">
    <property type="protein sequence ID" value="Pp3c10_13820V3.2"/>
    <property type="gene ID" value="Pp3c10_13820"/>
</dbReference>
<dbReference type="Gramene" id="Pp3c10_13820V3.1">
    <property type="protein sequence ID" value="Pp3c10_13820V3.1"/>
    <property type="gene ID" value="Pp3c10_13820"/>
</dbReference>
<dbReference type="GeneID" id="112287311"/>
<dbReference type="STRING" id="3218.A0A2K1JYX8"/>
<feature type="domain" description="FUZ/MON1/HPS1 third Longin" evidence="5">
    <location>
        <begin position="537"/>
        <end position="636"/>
    </location>
</feature>
<comment type="function">
    <text evidence="1">Plays an important role in membrane trafficking through the secretory apparatus.</text>
</comment>
<accession>A0A2K1JYX8</accession>
<dbReference type="PRINTS" id="PR01546">
    <property type="entry name" value="YEAST73DUF"/>
</dbReference>
<dbReference type="Pfam" id="PF19038">
    <property type="entry name" value="Fuz_longin_3"/>
    <property type="match status" value="1"/>
</dbReference>
<name>A0A2K1JYX8_PHYPA</name>
<dbReference type="OMA" id="QQPFNAK"/>
<dbReference type="EnsemblPlants" id="Pp3c10_13820V3.1">
    <property type="protein sequence ID" value="Pp3c10_13820V3.1"/>
    <property type="gene ID" value="Pp3c10_13820"/>
</dbReference>
<evidence type="ECO:0000259" key="5">
    <source>
        <dbReference type="Pfam" id="PF19038"/>
    </source>
</evidence>
<dbReference type="InterPro" id="IPR043972">
    <property type="entry name" value="FUZ/MON1/HPS1_longin_1"/>
</dbReference>
<evidence type="ECO:0000313" key="7">
    <source>
        <dbReference type="EnsemblPlants" id="Pp3c10_13820V3.1"/>
    </source>
</evidence>
<feature type="region of interest" description="Disordered" evidence="2">
    <location>
        <begin position="493"/>
        <end position="512"/>
    </location>
</feature>
<evidence type="ECO:0000313" key="6">
    <source>
        <dbReference type="EMBL" id="PNR46738.1"/>
    </source>
</evidence>
<feature type="domain" description="FUZ/MON1/HPS1 second Longin" evidence="4">
    <location>
        <begin position="372"/>
        <end position="465"/>
    </location>
</feature>
<gene>
    <name evidence="7" type="primary">LOC112287311</name>
    <name evidence="6" type="ORF">PHYPA_013858</name>
</gene>
<dbReference type="GO" id="GO:0006623">
    <property type="term" value="P:protein targeting to vacuole"/>
    <property type="evidence" value="ECO:0007669"/>
    <property type="project" value="UniProtKB-UniRule"/>
</dbReference>
<sequence length="652" mass="71300">MDNKAIQDLQRDSEVVDEEGEQSHYSSDEVHAYSVDEAVGASNLDMEADNGAKLSDLVISDNTEEESTYDLSKESAFQGILEEGGSSIDGRILDEGHQDDIAAVPTSSNNTTPASTESGTLVSDVLDGDASLDDSIHEGPASPSSSDEGTSGYLAGSGSSSASICSASGADESVDGVLIQESNRPARRTWVPGKRHPEEDDTSLSWRKHKKHFFILSYAGKPIYSRYGDEHKLAGFSATLQAIMSFVENSGDTVRFVKAGDHQIVFLVKGPLYLVAISATEEPEQVIRWQLELLHAQLVLILTMGVEKCFVKNSKFDMRPLLGGTDMVFSHLIHGFSWNPATFLRAYTCLPLPHVIRQSTGAALQDMPNSGALFSILMSGSKVINLMSPRKSSLSPDDILLLCNYVSSSDSFRSAESFFPVCLPGYNPTAFLYAYVQYLNDDTCLFLLTADPDGFFQLKEYRGRIETLLRETNVLAEVTNAVRLGGLRVEQLPQPKASTSSQDSKTSSIFGSDSDHELHGSAGVTRQGVAGTGGPAGLWHFIYRSSFLDQFVASEFSPPLHIPSAQKRLYRAYQKSYSSMHGDGAGGPYKMQYRRNEHHVLLSWRTSDFELYAAFDPLADKSSAVAVCNRVCQWLRGLESEIFLLGATPFSW</sequence>
<evidence type="ECO:0000259" key="3">
    <source>
        <dbReference type="Pfam" id="PF19036"/>
    </source>
</evidence>
<dbReference type="RefSeq" id="XP_024385976.1">
    <property type="nucleotide sequence ID" value="XM_024530208.2"/>
</dbReference>
<feature type="compositionally biased region" description="Low complexity" evidence="2">
    <location>
        <begin position="498"/>
        <end position="508"/>
    </location>
</feature>
<organism evidence="6">
    <name type="scientific">Physcomitrium patens</name>
    <name type="common">Spreading-leaved earth moss</name>
    <name type="synonym">Physcomitrella patens</name>
    <dbReference type="NCBI Taxonomy" id="3218"/>
    <lineage>
        <taxon>Eukaryota</taxon>
        <taxon>Viridiplantae</taxon>
        <taxon>Streptophyta</taxon>
        <taxon>Embryophyta</taxon>
        <taxon>Bryophyta</taxon>
        <taxon>Bryophytina</taxon>
        <taxon>Bryopsida</taxon>
        <taxon>Funariidae</taxon>
        <taxon>Funariales</taxon>
        <taxon>Funariaceae</taxon>
        <taxon>Physcomitrium</taxon>
    </lineage>
</organism>
<dbReference type="InterPro" id="IPR043970">
    <property type="entry name" value="FUZ/MON1/HPS1_longin_3"/>
</dbReference>
<dbReference type="Proteomes" id="UP000006727">
    <property type="component" value="Chromosome 10"/>
</dbReference>
<dbReference type="Pfam" id="PF19036">
    <property type="entry name" value="Fuz_longin_1"/>
    <property type="match status" value="1"/>
</dbReference>
<comment type="similarity">
    <text evidence="1">Belongs to the MON1/SAND family.</text>
</comment>
<reference evidence="6 8" key="1">
    <citation type="journal article" date="2008" name="Science">
        <title>The Physcomitrella genome reveals evolutionary insights into the conquest of land by plants.</title>
        <authorList>
            <person name="Rensing S."/>
            <person name="Lang D."/>
            <person name="Zimmer A."/>
            <person name="Terry A."/>
            <person name="Salamov A."/>
            <person name="Shapiro H."/>
            <person name="Nishiyama T."/>
            <person name="Perroud P.-F."/>
            <person name="Lindquist E."/>
            <person name="Kamisugi Y."/>
            <person name="Tanahashi T."/>
            <person name="Sakakibara K."/>
            <person name="Fujita T."/>
            <person name="Oishi K."/>
            <person name="Shin-I T."/>
            <person name="Kuroki Y."/>
            <person name="Toyoda A."/>
            <person name="Suzuki Y."/>
            <person name="Hashimoto A."/>
            <person name="Yamaguchi K."/>
            <person name="Sugano A."/>
            <person name="Kohara Y."/>
            <person name="Fujiyama A."/>
            <person name="Anterola A."/>
            <person name="Aoki S."/>
            <person name="Ashton N."/>
            <person name="Barbazuk W.B."/>
            <person name="Barker E."/>
            <person name="Bennetzen J."/>
            <person name="Bezanilla M."/>
            <person name="Blankenship R."/>
            <person name="Cho S.H."/>
            <person name="Dutcher S."/>
            <person name="Estelle M."/>
            <person name="Fawcett J.A."/>
            <person name="Gundlach H."/>
            <person name="Hanada K."/>
            <person name="Heyl A."/>
            <person name="Hicks K.A."/>
            <person name="Hugh J."/>
            <person name="Lohr M."/>
            <person name="Mayer K."/>
            <person name="Melkozernov A."/>
            <person name="Murata T."/>
            <person name="Nelson D."/>
            <person name="Pils B."/>
            <person name="Prigge M."/>
            <person name="Reiss B."/>
            <person name="Renner T."/>
            <person name="Rombauts S."/>
            <person name="Rushton P."/>
            <person name="Sanderfoot A."/>
            <person name="Schween G."/>
            <person name="Shiu S.-H."/>
            <person name="Stueber K."/>
            <person name="Theodoulou F.L."/>
            <person name="Tu H."/>
            <person name="Van de Peer Y."/>
            <person name="Verrier P.J."/>
            <person name="Waters E."/>
            <person name="Wood A."/>
            <person name="Yang L."/>
            <person name="Cove D."/>
            <person name="Cuming A."/>
            <person name="Hasebe M."/>
            <person name="Lucas S."/>
            <person name="Mishler D.B."/>
            <person name="Reski R."/>
            <person name="Grigoriev I."/>
            <person name="Quatrano R.S."/>
            <person name="Boore J.L."/>
        </authorList>
    </citation>
    <scope>NUCLEOTIDE SEQUENCE [LARGE SCALE GENOMIC DNA]</scope>
    <source>
        <strain evidence="7 8">cv. Gransden 2004</strain>
    </source>
</reference>
<dbReference type="InterPro" id="IPR043971">
    <property type="entry name" value="FUZ/MON1/HPS1_longin_2"/>
</dbReference>
<dbReference type="PaxDb" id="3218-PP1S452_21V6.1"/>
<dbReference type="Pfam" id="PF19037">
    <property type="entry name" value="Fuz_longin_2"/>
    <property type="match status" value="1"/>
</dbReference>
<evidence type="ECO:0000259" key="4">
    <source>
        <dbReference type="Pfam" id="PF19037"/>
    </source>
</evidence>
<feature type="compositionally biased region" description="Low complexity" evidence="2">
    <location>
        <begin position="105"/>
        <end position="118"/>
    </location>
</feature>
<reference evidence="7" key="3">
    <citation type="submission" date="2020-12" db="UniProtKB">
        <authorList>
            <consortium name="EnsemblPlants"/>
        </authorList>
    </citation>
    <scope>IDENTIFICATION</scope>
</reference>
<dbReference type="PANTHER" id="PTHR13027:SF7">
    <property type="entry name" value="VACUOLAR FUSION PROTEIN MON1 HOMOLOG"/>
    <property type="match status" value="1"/>
</dbReference>
<evidence type="ECO:0000256" key="1">
    <source>
        <dbReference type="RuleBase" id="RU367048"/>
    </source>
</evidence>
<dbReference type="EMBL" id="ABEU02000010">
    <property type="protein sequence ID" value="PNR46738.1"/>
    <property type="molecule type" value="Genomic_DNA"/>
</dbReference>
<feature type="region of interest" description="Disordered" evidence="2">
    <location>
        <begin position="80"/>
        <end position="156"/>
    </location>
</feature>
<dbReference type="GO" id="GO:0016192">
    <property type="term" value="P:vesicle-mediated transport"/>
    <property type="evidence" value="ECO:0007669"/>
    <property type="project" value="InterPro"/>
</dbReference>
<evidence type="ECO:0000256" key="2">
    <source>
        <dbReference type="SAM" id="MobiDB-lite"/>
    </source>
</evidence>
<reference evidence="6 8" key="2">
    <citation type="journal article" date="2018" name="Plant J.">
        <title>The Physcomitrella patens chromosome-scale assembly reveals moss genome structure and evolution.</title>
        <authorList>
            <person name="Lang D."/>
            <person name="Ullrich K.K."/>
            <person name="Murat F."/>
            <person name="Fuchs J."/>
            <person name="Jenkins J."/>
            <person name="Haas F.B."/>
            <person name="Piednoel M."/>
            <person name="Gundlach H."/>
            <person name="Van Bel M."/>
            <person name="Meyberg R."/>
            <person name="Vives C."/>
            <person name="Morata J."/>
            <person name="Symeonidi A."/>
            <person name="Hiss M."/>
            <person name="Muchero W."/>
            <person name="Kamisugi Y."/>
            <person name="Saleh O."/>
            <person name="Blanc G."/>
            <person name="Decker E.L."/>
            <person name="van Gessel N."/>
            <person name="Grimwood J."/>
            <person name="Hayes R.D."/>
            <person name="Graham S.W."/>
            <person name="Gunter L.E."/>
            <person name="McDaniel S.F."/>
            <person name="Hoernstein S.N.W."/>
            <person name="Larsson A."/>
            <person name="Li F.W."/>
            <person name="Perroud P.F."/>
            <person name="Phillips J."/>
            <person name="Ranjan P."/>
            <person name="Rokshar D.S."/>
            <person name="Rothfels C.J."/>
            <person name="Schneider L."/>
            <person name="Shu S."/>
            <person name="Stevenson D.W."/>
            <person name="Thummler F."/>
            <person name="Tillich M."/>
            <person name="Villarreal Aguilar J.C."/>
            <person name="Widiez T."/>
            <person name="Wong G.K."/>
            <person name="Wymore A."/>
            <person name="Zhang Y."/>
            <person name="Zimmer A.D."/>
            <person name="Quatrano R.S."/>
            <person name="Mayer K.F.X."/>
            <person name="Goodstein D."/>
            <person name="Casacuberta J.M."/>
            <person name="Vandepoele K."/>
            <person name="Reski R."/>
            <person name="Cuming A.C."/>
            <person name="Tuskan G.A."/>
            <person name="Maumus F."/>
            <person name="Salse J."/>
            <person name="Schmutz J."/>
            <person name="Rensing S.A."/>
        </authorList>
    </citation>
    <scope>NUCLEOTIDE SEQUENCE [LARGE SCALE GENOMIC DNA]</scope>
    <source>
        <strain evidence="7 8">cv. Gransden 2004</strain>
    </source>
</reference>
<proteinExistence type="inferred from homology"/>
<feature type="domain" description="FUZ/MON1/HPS1 first Longin" evidence="3">
    <location>
        <begin position="211"/>
        <end position="332"/>
    </location>
</feature>
<feature type="compositionally biased region" description="Basic and acidic residues" evidence="2">
    <location>
        <begin position="1"/>
        <end position="14"/>
    </location>
</feature>
<dbReference type="OrthoDB" id="272411at2759"/>
<dbReference type="Gramene" id="Pp3c10_13820V3.2">
    <property type="protein sequence ID" value="Pp3c10_13820V3.2"/>
    <property type="gene ID" value="Pp3c10_13820"/>
</dbReference>
<keyword evidence="8" id="KW-1185">Reference proteome</keyword>
<dbReference type="PANTHER" id="PTHR13027">
    <property type="entry name" value="SAND PROTEIN-RELATED"/>
    <property type="match status" value="1"/>
</dbReference>
<evidence type="ECO:0000313" key="8">
    <source>
        <dbReference type="Proteomes" id="UP000006727"/>
    </source>
</evidence>
<protein>
    <recommendedName>
        <fullName evidence="1">Vacuolar fusion protein MON1 homolog</fullName>
    </recommendedName>
</protein>
<dbReference type="AlphaFoldDB" id="A0A2K1JYX8"/>
<feature type="compositionally biased region" description="Basic and acidic residues" evidence="2">
    <location>
        <begin position="91"/>
        <end position="100"/>
    </location>
</feature>